<dbReference type="EMBL" id="WBZJ01000004">
    <property type="protein sequence ID" value="KAB3519122.1"/>
    <property type="molecule type" value="Genomic_DNA"/>
</dbReference>
<accession>A0ABQ6VDE2</accession>
<reference evidence="1 2" key="1">
    <citation type="submission" date="2019-10" db="EMBL/GenBank/DDBJ databases">
        <title>Corynebacterium sp novel species isolated from the respiratory tract of Marmot.</title>
        <authorList>
            <person name="Zhang G."/>
        </authorList>
    </citation>
    <scope>NUCLEOTIDE SEQUENCE [LARGE SCALE GENOMIC DNA]</scope>
    <source>
        <strain evidence="1 2">336</strain>
    </source>
</reference>
<gene>
    <name evidence="1" type="ORF">F8377_08915</name>
</gene>
<protein>
    <submittedName>
        <fullName evidence="1">Uncharacterized protein</fullName>
    </submittedName>
</protein>
<name>A0ABQ6VDE2_9CORY</name>
<evidence type="ECO:0000313" key="2">
    <source>
        <dbReference type="Proteomes" id="UP000436181"/>
    </source>
</evidence>
<sequence length="86" mass="9507">MGASTWFNYEDIKDIQTKPIGTFKNTFSVYGKGTKIARTVFSGPKVEEVNYLDLNGLALGHYSPQQIESLIKEHTMPPADTTPPSS</sequence>
<evidence type="ECO:0000313" key="1">
    <source>
        <dbReference type="EMBL" id="KAB3519122.1"/>
    </source>
</evidence>
<proteinExistence type="predicted"/>
<organism evidence="1 2">
    <name type="scientific">Corynebacterium zhongnanshanii</name>
    <dbReference type="NCBI Taxonomy" id="2768834"/>
    <lineage>
        <taxon>Bacteria</taxon>
        <taxon>Bacillati</taxon>
        <taxon>Actinomycetota</taxon>
        <taxon>Actinomycetes</taxon>
        <taxon>Mycobacteriales</taxon>
        <taxon>Corynebacteriaceae</taxon>
        <taxon>Corynebacterium</taxon>
    </lineage>
</organism>
<comment type="caution">
    <text evidence="1">The sequence shown here is derived from an EMBL/GenBank/DDBJ whole genome shotgun (WGS) entry which is preliminary data.</text>
</comment>
<dbReference type="RefSeq" id="WP_151844779.1">
    <property type="nucleotide sequence ID" value="NZ_WBZJ01000004.1"/>
</dbReference>
<dbReference type="Proteomes" id="UP000436181">
    <property type="component" value="Unassembled WGS sequence"/>
</dbReference>
<keyword evidence="2" id="KW-1185">Reference proteome</keyword>